<name>A0ABP3NYE9_9ACTN</name>
<sequence>MTATPPDQPPGGARVEADTAPAPPPQPHPIRKDTGMDNECQLCGAPGGYPYCNSSCEAADQCCDGEGCEHCTST</sequence>
<dbReference type="EMBL" id="BAAABZ010000071">
    <property type="protein sequence ID" value="GAA0554463.1"/>
    <property type="molecule type" value="Genomic_DNA"/>
</dbReference>
<keyword evidence="3" id="KW-1185">Reference proteome</keyword>
<comment type="caution">
    <text evidence="2">The sequence shown here is derived from an EMBL/GenBank/DDBJ whole genome shotgun (WGS) entry which is preliminary data.</text>
</comment>
<feature type="region of interest" description="Disordered" evidence="1">
    <location>
        <begin position="1"/>
        <end position="35"/>
    </location>
</feature>
<accession>A0ABP3NYE9</accession>
<gene>
    <name evidence="2" type="ORF">GCM10010390_65710</name>
</gene>
<protein>
    <recommendedName>
        <fullName evidence="4">Metallothionein</fullName>
    </recommendedName>
</protein>
<evidence type="ECO:0000313" key="2">
    <source>
        <dbReference type="EMBL" id="GAA0554463.1"/>
    </source>
</evidence>
<evidence type="ECO:0000256" key="1">
    <source>
        <dbReference type="SAM" id="MobiDB-lite"/>
    </source>
</evidence>
<reference evidence="3" key="1">
    <citation type="journal article" date="2019" name="Int. J. Syst. Evol. Microbiol.">
        <title>The Global Catalogue of Microorganisms (GCM) 10K type strain sequencing project: providing services to taxonomists for standard genome sequencing and annotation.</title>
        <authorList>
            <consortium name="The Broad Institute Genomics Platform"/>
            <consortium name="The Broad Institute Genome Sequencing Center for Infectious Disease"/>
            <person name="Wu L."/>
            <person name="Ma J."/>
        </authorList>
    </citation>
    <scope>NUCLEOTIDE SEQUENCE [LARGE SCALE GENOMIC DNA]</scope>
    <source>
        <strain evidence="3">JCM 5052</strain>
    </source>
</reference>
<evidence type="ECO:0000313" key="3">
    <source>
        <dbReference type="Proteomes" id="UP001501576"/>
    </source>
</evidence>
<evidence type="ECO:0008006" key="4">
    <source>
        <dbReference type="Google" id="ProtNLM"/>
    </source>
</evidence>
<organism evidence="2 3">
    <name type="scientific">Streptomyces mordarskii</name>
    <dbReference type="NCBI Taxonomy" id="1226758"/>
    <lineage>
        <taxon>Bacteria</taxon>
        <taxon>Bacillati</taxon>
        <taxon>Actinomycetota</taxon>
        <taxon>Actinomycetes</taxon>
        <taxon>Kitasatosporales</taxon>
        <taxon>Streptomycetaceae</taxon>
        <taxon>Streptomyces</taxon>
    </lineage>
</organism>
<dbReference type="Proteomes" id="UP001501576">
    <property type="component" value="Unassembled WGS sequence"/>
</dbReference>
<proteinExistence type="predicted"/>